<evidence type="ECO:0000313" key="2">
    <source>
        <dbReference type="EMBL" id="QEA14806.1"/>
    </source>
</evidence>
<organism evidence="2 3">
    <name type="scientific">Novosphingobium ginsenosidimutans</name>
    <dbReference type="NCBI Taxonomy" id="1176536"/>
    <lineage>
        <taxon>Bacteria</taxon>
        <taxon>Pseudomonadati</taxon>
        <taxon>Pseudomonadota</taxon>
        <taxon>Alphaproteobacteria</taxon>
        <taxon>Sphingomonadales</taxon>
        <taxon>Sphingomonadaceae</taxon>
        <taxon>Novosphingobium</taxon>
    </lineage>
</organism>
<keyword evidence="1" id="KW-0812">Transmembrane</keyword>
<dbReference type="PANTHER" id="PTHR34219">
    <property type="entry name" value="IRON-REGULATED INNER MEMBRANE PROTEIN-RELATED"/>
    <property type="match status" value="1"/>
</dbReference>
<dbReference type="EMBL" id="CP042345">
    <property type="protein sequence ID" value="QEA14806.1"/>
    <property type="molecule type" value="Genomic_DNA"/>
</dbReference>
<evidence type="ECO:0000256" key="1">
    <source>
        <dbReference type="SAM" id="Phobius"/>
    </source>
</evidence>
<dbReference type="KEGG" id="ngf:FRF71_00940"/>
<dbReference type="RefSeq" id="WP_147088787.1">
    <property type="nucleotide sequence ID" value="NZ_BAABJD010000002.1"/>
</dbReference>
<keyword evidence="3" id="KW-1185">Reference proteome</keyword>
<dbReference type="Proteomes" id="UP000321172">
    <property type="component" value="Chromosome"/>
</dbReference>
<protein>
    <recommendedName>
        <fullName evidence="4">PepSY domain-containing protein</fullName>
    </recommendedName>
</protein>
<keyword evidence="1" id="KW-0472">Membrane</keyword>
<accession>A0A5B8RZB0</accession>
<gene>
    <name evidence="2" type="ORF">FRF71_00940</name>
</gene>
<dbReference type="Pfam" id="PF03929">
    <property type="entry name" value="PepSY_TM"/>
    <property type="match status" value="1"/>
</dbReference>
<name>A0A5B8RZB0_9SPHN</name>
<dbReference type="OrthoDB" id="9806195at2"/>
<evidence type="ECO:0008006" key="4">
    <source>
        <dbReference type="Google" id="ProtNLM"/>
    </source>
</evidence>
<evidence type="ECO:0000313" key="3">
    <source>
        <dbReference type="Proteomes" id="UP000321172"/>
    </source>
</evidence>
<reference evidence="2 3" key="1">
    <citation type="journal article" date="2013" name="J. Microbiol. Biotechnol.">
        <title>Novosphingobium ginsenosidimutans sp. nov., with the ability to convert ginsenoside.</title>
        <authorList>
            <person name="Kim J.K."/>
            <person name="He D."/>
            <person name="Liu Q.M."/>
            <person name="Park H.Y."/>
            <person name="Jung M.S."/>
            <person name="Yoon M.H."/>
            <person name="Kim S.C."/>
            <person name="Im W.T."/>
        </authorList>
    </citation>
    <scope>NUCLEOTIDE SEQUENCE [LARGE SCALE GENOMIC DNA]</scope>
    <source>
        <strain evidence="2 3">FW-6</strain>
    </source>
</reference>
<proteinExistence type="predicted"/>
<dbReference type="AlphaFoldDB" id="A0A5B8RZB0"/>
<sequence length="233" mass="26052">MASRTLMQNYARWHIWLGWLVAVPLLFWTVSGLVMVVRPIEEVRGHTLHIEHKPVPVRVQLGGAAGDTLIREGKILDQRGRSVLIATFMDGTVHRIDLGAPGQTMLPPVDAAEARAAVRHAITGGDQVASLKLFPAEQSPPDFRKPIAAWQVTLADGTHVYVGRDTGEIEAIRTGWWRFYDFMWGLHIMDLETREDTHHPLLIGFAALAFASCLLGTVLLFRRRRAIKRTVAN</sequence>
<feature type="transmembrane region" description="Helical" evidence="1">
    <location>
        <begin position="201"/>
        <end position="221"/>
    </location>
</feature>
<keyword evidence="1" id="KW-1133">Transmembrane helix</keyword>
<dbReference type="InterPro" id="IPR005625">
    <property type="entry name" value="PepSY-ass_TM"/>
</dbReference>